<dbReference type="Proteomes" id="UP000199060">
    <property type="component" value="Unassembled WGS sequence"/>
</dbReference>
<evidence type="ECO:0000313" key="3">
    <source>
        <dbReference type="Proteomes" id="UP000199060"/>
    </source>
</evidence>
<accession>A0A1G6MT31</accession>
<dbReference type="SUPFAM" id="SSF49299">
    <property type="entry name" value="PKD domain"/>
    <property type="match status" value="1"/>
</dbReference>
<dbReference type="InterPro" id="IPR000601">
    <property type="entry name" value="PKD_dom"/>
</dbReference>
<dbReference type="PROSITE" id="PS50093">
    <property type="entry name" value="PKD"/>
    <property type="match status" value="1"/>
</dbReference>
<dbReference type="InterPro" id="IPR013783">
    <property type="entry name" value="Ig-like_fold"/>
</dbReference>
<keyword evidence="3" id="KW-1185">Reference proteome</keyword>
<gene>
    <name evidence="2" type="ORF">SAMN04488104_100252</name>
</gene>
<dbReference type="AlphaFoldDB" id="A0A1G6MT31"/>
<evidence type="ECO:0000313" key="2">
    <source>
        <dbReference type="EMBL" id="SDC58710.1"/>
    </source>
</evidence>
<dbReference type="SMART" id="SM00089">
    <property type="entry name" value="PKD"/>
    <property type="match status" value="1"/>
</dbReference>
<protein>
    <submittedName>
        <fullName evidence="2">PKD domain-containing protein</fullName>
    </submittedName>
</protein>
<name>A0A1G6MT31_9BACT</name>
<evidence type="ECO:0000259" key="1">
    <source>
        <dbReference type="PROSITE" id="PS50093"/>
    </source>
</evidence>
<dbReference type="STRING" id="686796.SAMN04488104_100252"/>
<dbReference type="EMBL" id="FNAC01000002">
    <property type="protein sequence ID" value="SDC58710.1"/>
    <property type="molecule type" value="Genomic_DNA"/>
</dbReference>
<proteinExistence type="predicted"/>
<dbReference type="InterPro" id="IPR035986">
    <property type="entry name" value="PKD_dom_sf"/>
</dbReference>
<reference evidence="3" key="1">
    <citation type="submission" date="2016-10" db="EMBL/GenBank/DDBJ databases">
        <authorList>
            <person name="Varghese N."/>
            <person name="Submissions S."/>
        </authorList>
    </citation>
    <scope>NUCLEOTIDE SEQUENCE [LARGE SCALE GENOMIC DNA]</scope>
    <source>
        <strain evidence="3">DSM 23095</strain>
    </source>
</reference>
<sequence length="523" mass="58991">MKRRGYIWLIFWVFMFLNSAGEVFAQCSQNNFTVTGFELRNEAGVPFSVTDDYELGEEVTGELWMFLAGSSTNGYNLRFFFDIHVNGILTQDDQYECLFPGTQAIQGIWVKVRDFTWNWGDVIDVKDLFIYWDTGTAKSGTTCVKSDKNNINAQCYSNPNGYTAAVPLFPKFDFVSNGICNTTIEFTSETIGGSPPYEYTFEWDFDGLGAATGPNPTFNFPSSGTYSIGLTAYDGVTTTTIYKDIFIDPNFGIQVEIFPTKKDESSGMIYVESVTGGTEPYSFVWTGPNGFYSTDKDIFGLSDGLYQLTVTDANGCTQTIEYLLDIASVLSLDLSFIEASWSKETGLVSLKWETNKEAEVGAFQIQRRMNTEDKFEVIGTIDVPNIKIEKTAYEFHDSTFAFNRDQLYYRIKKLTQEADYYSSVLLVRREVPLPLVDEWTLFPNPSIAGQNLELAFLGNEDILDQEVQLRLIGPSGELGKKIIPMPANSKITFNSYFGPIPPGFYVLEVIWDNQVNRIKILRN</sequence>
<feature type="domain" description="PKD" evidence="1">
    <location>
        <begin position="167"/>
        <end position="247"/>
    </location>
</feature>
<dbReference type="OrthoDB" id="1488789at2"/>
<dbReference type="CDD" id="cd00146">
    <property type="entry name" value="PKD"/>
    <property type="match status" value="1"/>
</dbReference>
<organism evidence="2 3">
    <name type="scientific">Algoriphagus faecimaris</name>
    <dbReference type="NCBI Taxonomy" id="686796"/>
    <lineage>
        <taxon>Bacteria</taxon>
        <taxon>Pseudomonadati</taxon>
        <taxon>Bacteroidota</taxon>
        <taxon>Cytophagia</taxon>
        <taxon>Cytophagales</taxon>
        <taxon>Cyclobacteriaceae</taxon>
        <taxon>Algoriphagus</taxon>
    </lineage>
</organism>
<dbReference type="InterPro" id="IPR022409">
    <property type="entry name" value="PKD/Chitinase_dom"/>
</dbReference>
<dbReference type="Gene3D" id="2.60.40.10">
    <property type="entry name" value="Immunoglobulins"/>
    <property type="match status" value="2"/>
</dbReference>